<dbReference type="AlphaFoldDB" id="A0A2M9ZSE8"/>
<keyword evidence="5 9" id="KW-0676">Redox-active center</keyword>
<dbReference type="PANTHER" id="PTHR45663">
    <property type="entry name" value="GEO12009P1"/>
    <property type="match status" value="1"/>
</dbReference>
<name>A0A2M9ZSE8_9LEPT</name>
<dbReference type="PANTHER" id="PTHR45663:SF11">
    <property type="entry name" value="GEO12009P1"/>
    <property type="match status" value="1"/>
</dbReference>
<dbReference type="InterPro" id="IPR005746">
    <property type="entry name" value="Thioredoxin"/>
</dbReference>
<evidence type="ECO:0000256" key="8">
    <source>
        <dbReference type="PIRSR" id="PIRSR000077-1"/>
    </source>
</evidence>
<evidence type="ECO:0000256" key="7">
    <source>
        <dbReference type="PIRNR" id="PIRNR000077"/>
    </source>
</evidence>
<dbReference type="RefSeq" id="WP_100712401.1">
    <property type="nucleotide sequence ID" value="NZ_NPDY01000001.1"/>
</dbReference>
<evidence type="ECO:0000256" key="1">
    <source>
        <dbReference type="ARBA" id="ARBA00008987"/>
    </source>
</evidence>
<evidence type="ECO:0000256" key="6">
    <source>
        <dbReference type="NCBIfam" id="TIGR01068"/>
    </source>
</evidence>
<dbReference type="GO" id="GO:0015035">
    <property type="term" value="F:protein-disulfide reductase activity"/>
    <property type="evidence" value="ECO:0007669"/>
    <property type="project" value="UniProtKB-UniRule"/>
</dbReference>
<dbReference type="PIRSF" id="PIRSF000077">
    <property type="entry name" value="Thioredoxin"/>
    <property type="match status" value="1"/>
</dbReference>
<feature type="site" description="Contributes to redox potential value" evidence="8">
    <location>
        <position position="30"/>
    </location>
</feature>
<comment type="similarity">
    <text evidence="1 7">Belongs to the thioredoxin family.</text>
</comment>
<dbReference type="PROSITE" id="PS51352">
    <property type="entry name" value="THIOREDOXIN_2"/>
    <property type="match status" value="1"/>
</dbReference>
<proteinExistence type="inferred from homology"/>
<dbReference type="OrthoDB" id="9790390at2"/>
<evidence type="ECO:0000256" key="2">
    <source>
        <dbReference type="ARBA" id="ARBA00022448"/>
    </source>
</evidence>
<dbReference type="EMBL" id="NPDY01000001">
    <property type="protein sequence ID" value="PJZ71421.1"/>
    <property type="molecule type" value="Genomic_DNA"/>
</dbReference>
<keyword evidence="3" id="KW-0249">Electron transport</keyword>
<gene>
    <name evidence="12" type="primary">trxA</name>
    <name evidence="11" type="ORF">CH360_02670</name>
    <name evidence="12" type="ORF">CH373_02670</name>
</gene>
<reference evidence="13 14" key="1">
    <citation type="submission" date="2017-07" db="EMBL/GenBank/DDBJ databases">
        <title>Leptospira spp. isolated from tropical soils.</title>
        <authorList>
            <person name="Thibeaux R."/>
            <person name="Iraola G."/>
            <person name="Ferres I."/>
            <person name="Bierque E."/>
            <person name="Girault D."/>
            <person name="Soupe-Gilbert M.-E."/>
            <person name="Picardeau M."/>
            <person name="Goarant C."/>
        </authorList>
    </citation>
    <scope>NUCLEOTIDE SEQUENCE [LARGE SCALE GENOMIC DNA]</scope>
    <source>
        <strain evidence="12 14">FH1-B-B1</strain>
        <strain evidence="11 13">FH1-B-C1</strain>
    </source>
</reference>
<dbReference type="Proteomes" id="UP000231962">
    <property type="component" value="Unassembled WGS sequence"/>
</dbReference>
<feature type="active site" description="Nucleophile" evidence="8">
    <location>
        <position position="32"/>
    </location>
</feature>
<dbReference type="EMBL" id="NPDZ01000001">
    <property type="protein sequence ID" value="PJZ74955.1"/>
    <property type="molecule type" value="Genomic_DNA"/>
</dbReference>
<evidence type="ECO:0000313" key="11">
    <source>
        <dbReference type="EMBL" id="PJZ71421.1"/>
    </source>
</evidence>
<keyword evidence="2" id="KW-0813">Transport</keyword>
<evidence type="ECO:0000256" key="4">
    <source>
        <dbReference type="ARBA" id="ARBA00023157"/>
    </source>
</evidence>
<evidence type="ECO:0000259" key="10">
    <source>
        <dbReference type="PROSITE" id="PS51352"/>
    </source>
</evidence>
<dbReference type="FunFam" id="3.40.30.10:FF:000001">
    <property type="entry name" value="Thioredoxin"/>
    <property type="match status" value="1"/>
</dbReference>
<sequence>MDNALPTSFEELIKSHDKPILVDFWAPWCGPCKMVAPELEKFAQSHKGQVTVVKVNTDEKPEIAGNYGIQGIPTLILFKNGKVAERISGAIPATQMEKIFGQHLA</sequence>
<evidence type="ECO:0000313" key="14">
    <source>
        <dbReference type="Proteomes" id="UP000231990"/>
    </source>
</evidence>
<feature type="site" description="Contributes to redox potential value" evidence="8">
    <location>
        <position position="31"/>
    </location>
</feature>
<dbReference type="InterPro" id="IPR036249">
    <property type="entry name" value="Thioredoxin-like_sf"/>
</dbReference>
<dbReference type="InterPro" id="IPR017937">
    <property type="entry name" value="Thioredoxin_CS"/>
</dbReference>
<evidence type="ECO:0000313" key="13">
    <source>
        <dbReference type="Proteomes" id="UP000231962"/>
    </source>
</evidence>
<dbReference type="InterPro" id="IPR013766">
    <property type="entry name" value="Thioredoxin_domain"/>
</dbReference>
<dbReference type="Gene3D" id="3.40.30.10">
    <property type="entry name" value="Glutaredoxin"/>
    <property type="match status" value="1"/>
</dbReference>
<dbReference type="PROSITE" id="PS00194">
    <property type="entry name" value="THIOREDOXIN_1"/>
    <property type="match status" value="1"/>
</dbReference>
<evidence type="ECO:0000313" key="12">
    <source>
        <dbReference type="EMBL" id="PJZ74955.1"/>
    </source>
</evidence>
<evidence type="ECO:0000256" key="9">
    <source>
        <dbReference type="PIRSR" id="PIRSR000077-4"/>
    </source>
</evidence>
<accession>A0A2M9ZSE8</accession>
<dbReference type="CDD" id="cd02947">
    <property type="entry name" value="TRX_family"/>
    <property type="match status" value="1"/>
</dbReference>
<comment type="caution">
    <text evidence="12">The sequence shown here is derived from an EMBL/GenBank/DDBJ whole genome shotgun (WGS) entry which is preliminary data.</text>
</comment>
<evidence type="ECO:0000256" key="5">
    <source>
        <dbReference type="ARBA" id="ARBA00023284"/>
    </source>
</evidence>
<keyword evidence="4 9" id="KW-1015">Disulfide bond</keyword>
<feature type="site" description="Deprotonates C-terminal active site Cys" evidence="8">
    <location>
        <position position="23"/>
    </location>
</feature>
<feature type="disulfide bond" description="Redox-active" evidence="9">
    <location>
        <begin position="29"/>
        <end position="32"/>
    </location>
</feature>
<feature type="domain" description="Thioredoxin" evidence="10">
    <location>
        <begin position="1"/>
        <end position="105"/>
    </location>
</feature>
<dbReference type="GO" id="GO:0005737">
    <property type="term" value="C:cytoplasm"/>
    <property type="evidence" value="ECO:0007669"/>
    <property type="project" value="TreeGrafter"/>
</dbReference>
<evidence type="ECO:0000256" key="3">
    <source>
        <dbReference type="ARBA" id="ARBA00022982"/>
    </source>
</evidence>
<dbReference type="NCBIfam" id="TIGR01068">
    <property type="entry name" value="thioredoxin"/>
    <property type="match status" value="1"/>
</dbReference>
<dbReference type="Proteomes" id="UP000231990">
    <property type="component" value="Unassembled WGS sequence"/>
</dbReference>
<feature type="active site" description="Nucleophile" evidence="8">
    <location>
        <position position="29"/>
    </location>
</feature>
<dbReference type="SUPFAM" id="SSF52833">
    <property type="entry name" value="Thioredoxin-like"/>
    <property type="match status" value="1"/>
</dbReference>
<protein>
    <recommendedName>
        <fullName evidence="6 7">Thioredoxin</fullName>
    </recommendedName>
</protein>
<dbReference type="Pfam" id="PF00085">
    <property type="entry name" value="Thioredoxin"/>
    <property type="match status" value="1"/>
</dbReference>
<dbReference type="PRINTS" id="PR00421">
    <property type="entry name" value="THIOREDOXIN"/>
</dbReference>
<organism evidence="12 14">
    <name type="scientific">Leptospira perolatii</name>
    <dbReference type="NCBI Taxonomy" id="2023191"/>
    <lineage>
        <taxon>Bacteria</taxon>
        <taxon>Pseudomonadati</taxon>
        <taxon>Spirochaetota</taxon>
        <taxon>Spirochaetia</taxon>
        <taxon>Leptospirales</taxon>
        <taxon>Leptospiraceae</taxon>
        <taxon>Leptospira</taxon>
    </lineage>
</organism>
<keyword evidence="13" id="KW-1185">Reference proteome</keyword>